<accession>A0A367JW07</accession>
<dbReference type="Proteomes" id="UP000253551">
    <property type="component" value="Unassembled WGS sequence"/>
</dbReference>
<evidence type="ECO:0000313" key="2">
    <source>
        <dbReference type="EMBL" id="RCH94164.1"/>
    </source>
</evidence>
<name>A0A367JW07_RHIST</name>
<evidence type="ECO:0000313" key="3">
    <source>
        <dbReference type="Proteomes" id="UP000253551"/>
    </source>
</evidence>
<feature type="compositionally biased region" description="Polar residues" evidence="1">
    <location>
        <begin position="57"/>
        <end position="75"/>
    </location>
</feature>
<evidence type="ECO:0000256" key="1">
    <source>
        <dbReference type="SAM" id="MobiDB-lite"/>
    </source>
</evidence>
<protein>
    <submittedName>
        <fullName evidence="2">Uncharacterized protein</fullName>
    </submittedName>
</protein>
<proteinExistence type="predicted"/>
<organism evidence="2 3">
    <name type="scientific">Rhizopus stolonifer</name>
    <name type="common">Rhizopus nigricans</name>
    <dbReference type="NCBI Taxonomy" id="4846"/>
    <lineage>
        <taxon>Eukaryota</taxon>
        <taxon>Fungi</taxon>
        <taxon>Fungi incertae sedis</taxon>
        <taxon>Mucoromycota</taxon>
        <taxon>Mucoromycotina</taxon>
        <taxon>Mucoromycetes</taxon>
        <taxon>Mucorales</taxon>
        <taxon>Mucorineae</taxon>
        <taxon>Rhizopodaceae</taxon>
        <taxon>Rhizopus</taxon>
    </lineage>
</organism>
<keyword evidence="3" id="KW-1185">Reference proteome</keyword>
<dbReference type="AlphaFoldDB" id="A0A367JW07"/>
<comment type="caution">
    <text evidence="2">The sequence shown here is derived from an EMBL/GenBank/DDBJ whole genome shotgun (WGS) entry which is preliminary data.</text>
</comment>
<sequence length="86" mass="9563">MNATIQPQQRTDAANFIEDFSSTLCTAIYGALDSSCGRKEHWNNYMHDFLDKGNADSIRSTNRQKQQCDDSSNNGDVLFGGNIAKN</sequence>
<dbReference type="EMBL" id="PJQM01002593">
    <property type="protein sequence ID" value="RCH94164.1"/>
    <property type="molecule type" value="Genomic_DNA"/>
</dbReference>
<gene>
    <name evidence="2" type="ORF">CU098_007819</name>
</gene>
<dbReference type="OrthoDB" id="2283435at2759"/>
<feature type="region of interest" description="Disordered" evidence="1">
    <location>
        <begin position="54"/>
        <end position="86"/>
    </location>
</feature>
<reference evidence="2 3" key="1">
    <citation type="journal article" date="2018" name="G3 (Bethesda)">
        <title>Phylogenetic and Phylogenomic Definition of Rhizopus Species.</title>
        <authorList>
            <person name="Gryganskyi A.P."/>
            <person name="Golan J."/>
            <person name="Dolatabadi S."/>
            <person name="Mondo S."/>
            <person name="Robb S."/>
            <person name="Idnurm A."/>
            <person name="Muszewska A."/>
            <person name="Steczkiewicz K."/>
            <person name="Masonjones S."/>
            <person name="Liao H.L."/>
            <person name="Gajdeczka M.T."/>
            <person name="Anike F."/>
            <person name="Vuek A."/>
            <person name="Anishchenko I.M."/>
            <person name="Voigt K."/>
            <person name="de Hoog G.S."/>
            <person name="Smith M.E."/>
            <person name="Heitman J."/>
            <person name="Vilgalys R."/>
            <person name="Stajich J.E."/>
        </authorList>
    </citation>
    <scope>NUCLEOTIDE SEQUENCE [LARGE SCALE GENOMIC DNA]</scope>
    <source>
        <strain evidence="2 3">LSU 92-RS-03</strain>
    </source>
</reference>